<dbReference type="GeneID" id="113461245"/>
<evidence type="ECO:0000313" key="2">
    <source>
        <dbReference type="Proteomes" id="UP000228380"/>
    </source>
</evidence>
<dbReference type="Proteomes" id="UP000228380">
    <property type="component" value="Chromosome 12"/>
</dbReference>
<dbReference type="GO" id="GO:0004601">
    <property type="term" value="F:peroxidase activity"/>
    <property type="evidence" value="ECO:0007669"/>
    <property type="project" value="InterPro"/>
</dbReference>
<reference evidence="3" key="2">
    <citation type="submission" date="2025-08" db="UniProtKB">
        <authorList>
            <consortium name="RefSeq"/>
        </authorList>
    </citation>
    <scope>IDENTIFICATION</scope>
    <source>
        <tissue evidence="3">Young leaves</tissue>
    </source>
</reference>
<keyword evidence="2" id="KW-1185">Reference proteome</keyword>
<name>A0A8B8IZU6_PHODC</name>
<dbReference type="RefSeq" id="XP_026656833.2">
    <property type="nucleotide sequence ID" value="XM_026801032.2"/>
</dbReference>
<protein>
    <submittedName>
        <fullName evidence="3">Respiratory burst oxidase homolog protein H</fullName>
    </submittedName>
</protein>
<dbReference type="OrthoDB" id="787003at2759"/>
<gene>
    <name evidence="3" type="primary">LOC113461245</name>
</gene>
<dbReference type="Gene3D" id="1.10.238.10">
    <property type="entry name" value="EF-hand"/>
    <property type="match status" value="1"/>
</dbReference>
<evidence type="ECO:0000313" key="3">
    <source>
        <dbReference type="RefSeq" id="XP_026656833.2"/>
    </source>
</evidence>
<organism evidence="2 3">
    <name type="scientific">Phoenix dactylifera</name>
    <name type="common">Date palm</name>
    <dbReference type="NCBI Taxonomy" id="42345"/>
    <lineage>
        <taxon>Eukaryota</taxon>
        <taxon>Viridiplantae</taxon>
        <taxon>Streptophyta</taxon>
        <taxon>Embryophyta</taxon>
        <taxon>Tracheophyta</taxon>
        <taxon>Spermatophyta</taxon>
        <taxon>Magnoliopsida</taxon>
        <taxon>Liliopsida</taxon>
        <taxon>Arecaceae</taxon>
        <taxon>Coryphoideae</taxon>
        <taxon>Phoeniceae</taxon>
        <taxon>Phoenix</taxon>
    </lineage>
</organism>
<sequence>MGSSHEYVDVLLANSSAHELEGVQIHSIGDRSDPEAPIAFVANLACPKPPKPEPQRSFARTLMLQPSKIEEEEMNWLSSQVSTREAVRNPAGKGLRRMQSSAELGLKGLRFLDKTTGRKEDGWKAVEKRFHQFAVNGRLPKEKFGCCIG</sequence>
<dbReference type="GO" id="GO:0050664">
    <property type="term" value="F:oxidoreductase activity, acting on NAD(P)H, oxygen as acceptor"/>
    <property type="evidence" value="ECO:0007669"/>
    <property type="project" value="InterPro"/>
</dbReference>
<accession>A0A8B8IZU6</accession>
<dbReference type="Pfam" id="PF08414">
    <property type="entry name" value="NADPH_Ox"/>
    <property type="match status" value="1"/>
</dbReference>
<feature type="domain" description="NADPH oxidase Respiratory burst" evidence="1">
    <location>
        <begin position="95"/>
        <end position="149"/>
    </location>
</feature>
<dbReference type="AlphaFoldDB" id="A0A8B8IZU6"/>
<reference evidence="2" key="1">
    <citation type="journal article" date="2019" name="Nat. Commun.">
        <title>Genome-wide association mapping of date palm fruit traits.</title>
        <authorList>
            <person name="Hazzouri K.M."/>
            <person name="Gros-Balthazard M."/>
            <person name="Flowers J.M."/>
            <person name="Copetti D."/>
            <person name="Lemansour A."/>
            <person name="Lebrun M."/>
            <person name="Masmoudi K."/>
            <person name="Ferrand S."/>
            <person name="Dhar M.I."/>
            <person name="Fresquez Z.A."/>
            <person name="Rosas U."/>
            <person name="Zhang J."/>
            <person name="Talag J."/>
            <person name="Lee S."/>
            <person name="Kudrna D."/>
            <person name="Powell R.F."/>
            <person name="Leitch I.J."/>
            <person name="Krueger R.R."/>
            <person name="Wing R.A."/>
            <person name="Amiri K.M.A."/>
            <person name="Purugganan M.D."/>
        </authorList>
    </citation>
    <scope>NUCLEOTIDE SEQUENCE [LARGE SCALE GENOMIC DNA]</scope>
    <source>
        <strain evidence="2">cv. Khalas</strain>
    </source>
</reference>
<evidence type="ECO:0000259" key="1">
    <source>
        <dbReference type="Pfam" id="PF08414"/>
    </source>
</evidence>
<dbReference type="InterPro" id="IPR013623">
    <property type="entry name" value="NADPH_Ox"/>
</dbReference>
<proteinExistence type="predicted"/>
<dbReference type="KEGG" id="pda:113461245"/>